<accession>A0A3B0AJ86</accession>
<protein>
    <submittedName>
        <fullName evidence="2">DUF3578 domain-containing protein</fullName>
    </submittedName>
</protein>
<keyword evidence="3" id="KW-1185">Reference proteome</keyword>
<proteinExistence type="predicted"/>
<evidence type="ECO:0000313" key="2">
    <source>
        <dbReference type="EMBL" id="RKN60728.1"/>
    </source>
</evidence>
<dbReference type="Gene3D" id="3.30.920.90">
    <property type="match status" value="1"/>
</dbReference>
<reference evidence="2 3" key="1">
    <citation type="journal article" date="2015" name="Antonie Van Leeuwenhoek">
        <title>Streptomyces klenkii sp. nov., isolated from deep marine sediment.</title>
        <authorList>
            <person name="Veyisoglu A."/>
            <person name="Sahin N."/>
        </authorList>
    </citation>
    <scope>NUCLEOTIDE SEQUENCE [LARGE SCALE GENOMIC DNA]</scope>
    <source>
        <strain evidence="2 3">KCTC 29202</strain>
    </source>
</reference>
<name>A0A3B0AJ86_9ACTN</name>
<dbReference type="OrthoDB" id="9802640at2"/>
<evidence type="ECO:0000313" key="3">
    <source>
        <dbReference type="Proteomes" id="UP000270343"/>
    </source>
</evidence>
<dbReference type="EMBL" id="RBAM01000030">
    <property type="protein sequence ID" value="RKN60728.1"/>
    <property type="molecule type" value="Genomic_DNA"/>
</dbReference>
<sequence length="367" mass="40223">MGIRDLLIEIGATYDKGLGTKDDVPAQARLRDVEQCFASAVPAGYKVEGHGGNGNAAETPWIGVFDRRLTEDPKAGLYLAYIFAADLETVTLTLQQGVTRLSGTLGEGKRRRSYLETRAKVLLAGLPTDLVAGWDVRPDFKSKVAGPLSYEAGSVAARCYDLSTLPSESALREDLWHMAELLQLTAVAEAKMEAEESPGRLQVSYAAKEYHARTKSLDGFRPKDSGDYVAHIPERTIKKTRDHENLINRFVAYIEQRGFTASTEHPKDIVLRKGGHEWLVEAKTVKRGNSTSAVRESVGQLFEYSHFLYKNSADEEGNAAKPHLLGLFTEDIKAYAPYLESLGIASVWMTAEGWEGSPSAVSAGLVD</sequence>
<dbReference type="Proteomes" id="UP000270343">
    <property type="component" value="Unassembled WGS sequence"/>
</dbReference>
<feature type="domain" description="Type IV methyl-directed restriction enzyme EcoKMcrB subunit DNA-binding" evidence="1">
    <location>
        <begin position="42"/>
        <end position="181"/>
    </location>
</feature>
<dbReference type="AlphaFoldDB" id="A0A3B0AJ86"/>
<organism evidence="2 3">
    <name type="scientific">Streptomyces klenkii</name>
    <dbReference type="NCBI Taxonomy" id="1420899"/>
    <lineage>
        <taxon>Bacteria</taxon>
        <taxon>Bacillati</taxon>
        <taxon>Actinomycetota</taxon>
        <taxon>Actinomycetes</taxon>
        <taxon>Kitasatosporales</taxon>
        <taxon>Streptomycetaceae</taxon>
        <taxon>Streptomyces</taxon>
    </lineage>
</organism>
<comment type="caution">
    <text evidence="2">The sequence shown here is derived from an EMBL/GenBank/DDBJ whole genome shotgun (WGS) entry which is preliminary data.</text>
</comment>
<dbReference type="Pfam" id="PF12102">
    <property type="entry name" value="MrcB_N"/>
    <property type="match status" value="1"/>
</dbReference>
<evidence type="ECO:0000259" key="1">
    <source>
        <dbReference type="Pfam" id="PF12102"/>
    </source>
</evidence>
<gene>
    <name evidence="2" type="ORF">D7231_33200</name>
</gene>
<dbReference type="RefSeq" id="WP_120759839.1">
    <property type="nucleotide sequence ID" value="NZ_JBFADQ010000033.1"/>
</dbReference>
<dbReference type="InterPro" id="IPR021961">
    <property type="entry name" value="McrB_DNA-bd"/>
</dbReference>